<keyword evidence="4 6" id="KW-1133">Transmembrane helix</keyword>
<dbReference type="GO" id="GO:0016020">
    <property type="term" value="C:membrane"/>
    <property type="evidence" value="ECO:0007669"/>
    <property type="project" value="UniProtKB-SubCell"/>
</dbReference>
<dbReference type="PROSITE" id="PS00218">
    <property type="entry name" value="AMINO_ACID_PERMEASE_1"/>
    <property type="match status" value="1"/>
</dbReference>
<keyword evidence="2" id="KW-0813">Transport</keyword>
<dbReference type="Proteomes" id="UP000183487">
    <property type="component" value="Unassembled WGS sequence"/>
</dbReference>
<protein>
    <submittedName>
        <fullName evidence="8">Amino acid/polyamine/organocation transporter, APC superfamily</fullName>
    </submittedName>
</protein>
<feature type="transmembrane region" description="Helical" evidence="6">
    <location>
        <begin position="134"/>
        <end position="152"/>
    </location>
</feature>
<keyword evidence="9" id="KW-1185">Reference proteome</keyword>
<dbReference type="PANTHER" id="PTHR43495">
    <property type="entry name" value="GABA PERMEASE"/>
    <property type="match status" value="1"/>
</dbReference>
<sequence>MRHEDQFQKIVERESGLRRGLSATQMSMIAIGGAIGTGLFLGSGFAVSFAGPSVLISYAIGALISLLLMGCLAEMTVAHPTSGSFGAYAEHYVSPWMGFLVRYAYWACIVLAVGTEVTAIALYMKYWFPTVPGWLWIVGFSSVLVIVNARSVDVFGSVEYWFSLIKISAIAAFIVLGAYVVFINPSLVAVAQPGQEASAAGFHHYFADGGFFPKGAWGTWVAVIVAIFSYLSIEMIAVAAGEAQDPERAVTKAFRSTIVRLVLFYLVTLALMLAIVPWTAAGKDQSPFVKVMEAMHIPGAAGVINFVVLVAALSAMNSQLYITTRMMFSLSRAGHAPRRLGEVNRRGVPMGALLLSTSGIALATILSVVYPDASFTIMMAISMFGALFTWTMIFVTHYFFRRHWVASGRPTLRFRMRGFPVLTLLGAGLTLAVTVTTLFTPEFRMTLIFGVPFLTVLSVIYFVGYRRRSLSDQTVRIAEEAS</sequence>
<comment type="subcellular location">
    <subcellularLocation>
        <location evidence="1">Membrane</location>
        <topology evidence="1">Multi-pass membrane protein</topology>
    </subcellularLocation>
</comment>
<name>A0A1H1JKB7_9BURK</name>
<dbReference type="InterPro" id="IPR004840">
    <property type="entry name" value="Amino_acid_permease_CS"/>
</dbReference>
<keyword evidence="3 6" id="KW-0812">Transmembrane</keyword>
<evidence type="ECO:0000256" key="2">
    <source>
        <dbReference type="ARBA" id="ARBA00022448"/>
    </source>
</evidence>
<feature type="transmembrane region" description="Helical" evidence="6">
    <location>
        <begin position="55"/>
        <end position="73"/>
    </location>
</feature>
<evidence type="ECO:0000256" key="4">
    <source>
        <dbReference type="ARBA" id="ARBA00022989"/>
    </source>
</evidence>
<evidence type="ECO:0000256" key="3">
    <source>
        <dbReference type="ARBA" id="ARBA00022692"/>
    </source>
</evidence>
<dbReference type="OrthoDB" id="5442866at2"/>
<feature type="transmembrane region" description="Helical" evidence="6">
    <location>
        <begin position="261"/>
        <end position="280"/>
    </location>
</feature>
<evidence type="ECO:0000313" key="9">
    <source>
        <dbReference type="Proteomes" id="UP000183487"/>
    </source>
</evidence>
<feature type="transmembrane region" description="Helical" evidence="6">
    <location>
        <begin position="103"/>
        <end position="128"/>
    </location>
</feature>
<dbReference type="Pfam" id="PF00324">
    <property type="entry name" value="AA_permease"/>
    <property type="match status" value="1"/>
</dbReference>
<dbReference type="EMBL" id="FNKP01000003">
    <property type="protein sequence ID" value="SDR50414.1"/>
    <property type="molecule type" value="Genomic_DNA"/>
</dbReference>
<feature type="transmembrane region" description="Helical" evidence="6">
    <location>
        <begin position="348"/>
        <end position="370"/>
    </location>
</feature>
<evidence type="ECO:0000256" key="5">
    <source>
        <dbReference type="ARBA" id="ARBA00023136"/>
    </source>
</evidence>
<feature type="transmembrane region" description="Helical" evidence="6">
    <location>
        <begin position="164"/>
        <end position="183"/>
    </location>
</feature>
<dbReference type="InterPro" id="IPR004841">
    <property type="entry name" value="AA-permease/SLC12A_dom"/>
</dbReference>
<dbReference type="Gene3D" id="1.20.1740.10">
    <property type="entry name" value="Amino acid/polyamine transporter I"/>
    <property type="match status" value="1"/>
</dbReference>
<feature type="transmembrane region" description="Helical" evidence="6">
    <location>
        <begin position="28"/>
        <end position="49"/>
    </location>
</feature>
<dbReference type="AlphaFoldDB" id="A0A1H1JKB7"/>
<feature type="transmembrane region" description="Helical" evidence="6">
    <location>
        <begin position="217"/>
        <end position="240"/>
    </location>
</feature>
<feature type="domain" description="Amino acid permease/ SLC12A" evidence="7">
    <location>
        <begin position="26"/>
        <end position="465"/>
    </location>
</feature>
<dbReference type="PANTHER" id="PTHR43495:SF5">
    <property type="entry name" value="GAMMA-AMINOBUTYRIC ACID PERMEASE"/>
    <property type="match status" value="1"/>
</dbReference>
<keyword evidence="5 6" id="KW-0472">Membrane</keyword>
<feature type="transmembrane region" description="Helical" evidence="6">
    <location>
        <begin position="445"/>
        <end position="464"/>
    </location>
</feature>
<reference evidence="9" key="1">
    <citation type="submission" date="2016-10" db="EMBL/GenBank/DDBJ databases">
        <authorList>
            <person name="Varghese N."/>
        </authorList>
    </citation>
    <scope>NUCLEOTIDE SEQUENCE [LARGE SCALE GENOMIC DNA]</scope>
    <source>
        <strain evidence="9">GAS106B</strain>
    </source>
</reference>
<dbReference type="GO" id="GO:0006865">
    <property type="term" value="P:amino acid transport"/>
    <property type="evidence" value="ECO:0007669"/>
    <property type="project" value="InterPro"/>
</dbReference>
<evidence type="ECO:0000259" key="7">
    <source>
        <dbReference type="Pfam" id="PF00324"/>
    </source>
</evidence>
<dbReference type="FunFam" id="1.20.1740.10:FF:000001">
    <property type="entry name" value="Amino acid permease"/>
    <property type="match status" value="1"/>
</dbReference>
<feature type="transmembrane region" description="Helical" evidence="6">
    <location>
        <begin position="300"/>
        <end position="322"/>
    </location>
</feature>
<evidence type="ECO:0000256" key="1">
    <source>
        <dbReference type="ARBA" id="ARBA00004141"/>
    </source>
</evidence>
<accession>A0A1H1JKB7</accession>
<dbReference type="RefSeq" id="WP_074771883.1">
    <property type="nucleotide sequence ID" value="NZ_FNKP01000003.1"/>
</dbReference>
<evidence type="ECO:0000256" key="6">
    <source>
        <dbReference type="SAM" id="Phobius"/>
    </source>
</evidence>
<feature type="transmembrane region" description="Helical" evidence="6">
    <location>
        <begin position="376"/>
        <end position="400"/>
    </location>
</feature>
<dbReference type="GO" id="GO:0055085">
    <property type="term" value="P:transmembrane transport"/>
    <property type="evidence" value="ECO:0007669"/>
    <property type="project" value="InterPro"/>
</dbReference>
<feature type="transmembrane region" description="Helical" evidence="6">
    <location>
        <begin position="421"/>
        <end position="439"/>
    </location>
</feature>
<gene>
    <name evidence="8" type="ORF">SAMN05443245_6660</name>
</gene>
<dbReference type="PIRSF" id="PIRSF006060">
    <property type="entry name" value="AA_transporter"/>
    <property type="match status" value="1"/>
</dbReference>
<proteinExistence type="predicted"/>
<organism evidence="8 9">
    <name type="scientific">Paraburkholderia fungorum</name>
    <dbReference type="NCBI Taxonomy" id="134537"/>
    <lineage>
        <taxon>Bacteria</taxon>
        <taxon>Pseudomonadati</taxon>
        <taxon>Pseudomonadota</taxon>
        <taxon>Betaproteobacteria</taxon>
        <taxon>Burkholderiales</taxon>
        <taxon>Burkholderiaceae</taxon>
        <taxon>Paraburkholderia</taxon>
    </lineage>
</organism>
<evidence type="ECO:0000313" key="8">
    <source>
        <dbReference type="EMBL" id="SDR50414.1"/>
    </source>
</evidence>